<reference evidence="2 3" key="1">
    <citation type="submission" date="2020-06" db="EMBL/GenBank/DDBJ databases">
        <authorList>
            <person name="Li R."/>
            <person name="Bekaert M."/>
        </authorList>
    </citation>
    <scope>NUCLEOTIDE SEQUENCE [LARGE SCALE GENOMIC DNA]</scope>
    <source>
        <strain evidence="3">wild</strain>
    </source>
</reference>
<dbReference type="PANTHER" id="PTHR46289:SF14">
    <property type="entry name" value="DUF4371 DOMAIN-CONTAINING PROTEIN"/>
    <property type="match status" value="1"/>
</dbReference>
<gene>
    <name evidence="2" type="ORF">MCOR_11174</name>
</gene>
<dbReference type="PANTHER" id="PTHR46289">
    <property type="entry name" value="52 KDA REPRESSOR OF THE INHIBITOR OF THE PROTEIN KINASE-LIKE PROTEIN-RELATED"/>
    <property type="match status" value="1"/>
</dbReference>
<dbReference type="AlphaFoldDB" id="A0A6J8ASQ2"/>
<feature type="domain" description="HAT C-terminal dimerisation" evidence="1">
    <location>
        <begin position="127"/>
        <end position="175"/>
    </location>
</feature>
<organism evidence="2 3">
    <name type="scientific">Mytilus coruscus</name>
    <name type="common">Sea mussel</name>
    <dbReference type="NCBI Taxonomy" id="42192"/>
    <lineage>
        <taxon>Eukaryota</taxon>
        <taxon>Metazoa</taxon>
        <taxon>Spiralia</taxon>
        <taxon>Lophotrochozoa</taxon>
        <taxon>Mollusca</taxon>
        <taxon>Bivalvia</taxon>
        <taxon>Autobranchia</taxon>
        <taxon>Pteriomorphia</taxon>
        <taxon>Mytilida</taxon>
        <taxon>Mytiloidea</taxon>
        <taxon>Mytilidae</taxon>
        <taxon>Mytilinae</taxon>
        <taxon>Mytilus</taxon>
    </lineage>
</organism>
<dbReference type="InterPro" id="IPR052958">
    <property type="entry name" value="IFN-induced_PKR_regulator"/>
</dbReference>
<accession>A0A6J8ASQ2</accession>
<dbReference type="EMBL" id="CACVKT020001887">
    <property type="protein sequence ID" value="CAC5373375.1"/>
    <property type="molecule type" value="Genomic_DNA"/>
</dbReference>
<evidence type="ECO:0000313" key="2">
    <source>
        <dbReference type="EMBL" id="CAC5373375.1"/>
    </source>
</evidence>
<name>A0A6J8ASQ2_MYTCO</name>
<protein>
    <recommendedName>
        <fullName evidence="1">HAT C-terminal dimerisation domain-containing protein</fullName>
    </recommendedName>
</protein>
<dbReference type="GO" id="GO:0046983">
    <property type="term" value="F:protein dimerization activity"/>
    <property type="evidence" value="ECO:0007669"/>
    <property type="project" value="InterPro"/>
</dbReference>
<evidence type="ECO:0000313" key="3">
    <source>
        <dbReference type="Proteomes" id="UP000507470"/>
    </source>
</evidence>
<dbReference type="Pfam" id="PF05699">
    <property type="entry name" value="Dimer_Tnp_hAT"/>
    <property type="match status" value="1"/>
</dbReference>
<dbReference type="InterPro" id="IPR008906">
    <property type="entry name" value="HATC_C_dom"/>
</dbReference>
<dbReference type="Proteomes" id="UP000507470">
    <property type="component" value="Unassembled WGS sequence"/>
</dbReference>
<evidence type="ECO:0000259" key="1">
    <source>
        <dbReference type="Pfam" id="PF05699"/>
    </source>
</evidence>
<sequence>MPASLETGNAEPHYHETPEGYFRQIYLEAIDHLVNAIKDRFDTPDFDMYVNAEQALIQCIRGNEFEDELNAITTFYGDDFQKDNLRCQLKMVSANFESDCKREYVLFADIVKYVKSLSKGEKVWLNEVVKLIKLVLVMPAKNATSERSFSSLRRMKSYLRSTMKQVRLNSLMFLNVLKDKTDGLNIHDVAVEFVFKESR</sequence>
<dbReference type="OrthoDB" id="10046160at2759"/>
<keyword evidence="3" id="KW-1185">Reference proteome</keyword>
<proteinExistence type="predicted"/>